<reference evidence="2" key="1">
    <citation type="submission" date="2022-10" db="EMBL/GenBank/DDBJ databases">
        <title>Novel sulphate-reducing endosymbionts in the free-living metamonad Anaeramoeba.</title>
        <authorList>
            <person name="Jerlstrom-Hultqvist J."/>
            <person name="Cepicka I."/>
            <person name="Gallot-Lavallee L."/>
            <person name="Salas-Leiva D."/>
            <person name="Curtis B.A."/>
            <person name="Zahonova K."/>
            <person name="Pipaliya S."/>
            <person name="Dacks J."/>
            <person name="Roger A.J."/>
        </authorList>
    </citation>
    <scope>NUCLEOTIDE SEQUENCE</scope>
    <source>
        <strain evidence="2">BMAN</strain>
    </source>
</reference>
<gene>
    <name evidence="2" type="ORF">M0811_02057</name>
</gene>
<feature type="compositionally biased region" description="Polar residues" evidence="1">
    <location>
        <begin position="162"/>
        <end position="172"/>
    </location>
</feature>
<protein>
    <submittedName>
        <fullName evidence="2">Sca1 complex scaffold protein scaa</fullName>
    </submittedName>
</protein>
<feature type="region of interest" description="Disordered" evidence="1">
    <location>
        <begin position="1"/>
        <end position="37"/>
    </location>
</feature>
<feature type="region of interest" description="Disordered" evidence="1">
    <location>
        <begin position="422"/>
        <end position="453"/>
    </location>
</feature>
<evidence type="ECO:0000313" key="3">
    <source>
        <dbReference type="Proteomes" id="UP001149090"/>
    </source>
</evidence>
<dbReference type="Proteomes" id="UP001149090">
    <property type="component" value="Unassembled WGS sequence"/>
</dbReference>
<accession>A0A9Q0LAU6</accession>
<keyword evidence="3" id="KW-1185">Reference proteome</keyword>
<name>A0A9Q0LAU6_ANAIG</name>
<organism evidence="2 3">
    <name type="scientific">Anaeramoeba ignava</name>
    <name type="common">Anaerobic marine amoeba</name>
    <dbReference type="NCBI Taxonomy" id="1746090"/>
    <lineage>
        <taxon>Eukaryota</taxon>
        <taxon>Metamonada</taxon>
        <taxon>Anaeramoebidae</taxon>
        <taxon>Anaeramoeba</taxon>
    </lineage>
</organism>
<dbReference type="AlphaFoldDB" id="A0A9Q0LAU6"/>
<comment type="caution">
    <text evidence="2">The sequence shown here is derived from an EMBL/GenBank/DDBJ whole genome shotgun (WGS) entry which is preliminary data.</text>
</comment>
<feature type="compositionally biased region" description="Basic and acidic residues" evidence="1">
    <location>
        <begin position="176"/>
        <end position="191"/>
    </location>
</feature>
<proteinExistence type="predicted"/>
<dbReference type="PANTHER" id="PTHR37516:SF1">
    <property type="entry name" value="SCA1 COMPLEX SCAFFOLD PROTEIN SCAA"/>
    <property type="match status" value="1"/>
</dbReference>
<dbReference type="GO" id="GO:0005886">
    <property type="term" value="C:plasma membrane"/>
    <property type="evidence" value="ECO:0007669"/>
    <property type="project" value="TreeGrafter"/>
</dbReference>
<feature type="compositionally biased region" description="Basic and acidic residues" evidence="1">
    <location>
        <begin position="438"/>
        <end position="453"/>
    </location>
</feature>
<dbReference type="GO" id="GO:0005829">
    <property type="term" value="C:cytosol"/>
    <property type="evidence" value="ECO:0007669"/>
    <property type="project" value="TreeGrafter"/>
</dbReference>
<dbReference type="EMBL" id="JAPDFW010000103">
    <property type="protein sequence ID" value="KAJ5069487.1"/>
    <property type="molecule type" value="Genomic_DNA"/>
</dbReference>
<evidence type="ECO:0000313" key="2">
    <source>
        <dbReference type="EMBL" id="KAJ5069487.1"/>
    </source>
</evidence>
<sequence length="1211" mass="143240">MSKNLTTSPILPKTINTQTKPNLNTKFPKRKFPKQKPKRIFSTNDKRKYTSPTIKDLSSQVKLHSSKIFPVFINEKGVFFDLIYNEIKDDSKFENSITNDLIKNYVPQKLQLPKFPNHQNCKSYQEFEQKAKEWEMQIKNHIGFGKLPKIMGRNYPRPTYLSKLSNSKNTTGLVDKSSDVESHRTSSESRRSGNISTNFSQFNPSESNSLESLIRMKNSENNQEQDFAKFTPDFYEETHLLKQSFQQWKNQLIPSSPESHFYSNFEEYEQAFTNWGKLILTKQDVIPPHPSQFSILYEIKTAKEQEEKKLKKKMLEFAMNQKNAQWLKKKMFHMNRYRKWIQNVMEVFSRHFVTQGYFAVNCLRSQINLPSEDDLKNNLEEKKEKSQEKTLFDQQLLTLTRKVVSNIFEKLVKKNKENTEKYGTSFPPIMGKLPRSPIKNENKKTRNERSRMSLRRNDVKKIVSVNQTVSSRKLHKIFGNTNSERHEEFELEMPQYEPDEIFDLKKMNDPEYRERFKKEVEKIDEQNMIEKYQYCTNLNKYHEFKFEVEKKKVDEKIKGEHELNVDQLKGIFYGSMPFDFFKRLIESQGIYQHFEKLYSSIFLSIISPENFHEILSLLNDSCSFLVHTKVAQFVWEILQTTDGRILIEQYVENKNLTNLYYIAYSINLLTGTQNATFPFSQEISFIIQETNKHHLVNFELVPIFLMHYYLSMIYTKIKSENEGFSFVTTLHEISKKITELEGSIETTVKKSISDLERELFTGIGSRSLAVSEYYSFILENFLNHSNDSILNILQSSDLNLLGNIRQLSQNKFSHVQFASKKFWAALVLRKNWQQFLITKYTKEYFMLITDFMPVEIQGYQELDCKPSTLMSFFVYIFLKKIFKQIQDRSTEKHYLSFLRGKLFFDLLVQIEDLINQQRYSETLIQMSEIMKIMVKKFEIFDTVRTQIPENITEANQINSLLLVNPDHLRILLSIISKSPIFMSKMKINFASILRRLLRHQEIFNYILEDLSILQSVINCFDKRIPCELSEKLWGIIYDLIFYHPNFVEILIKNNLLKDILMIISPGTSNCIIYFGLSSVCKILEMSRIEKQKKKEQKNQKTKKSKEKKKLIRTAKSMEKDTKMIIDLIIRSSFFISCHMIYAASVRNYDRRFLGIVNLYQTISSNPLCSKLFGLVNQKEQYKAGFENIRLITEAKYKVKWNKKKNSFQIIK</sequence>
<dbReference type="PANTHER" id="PTHR37516">
    <property type="entry name" value="SCA1 COMPLEX SCAFFOLD PROTEIN SCAA"/>
    <property type="match status" value="1"/>
</dbReference>
<evidence type="ECO:0000256" key="1">
    <source>
        <dbReference type="SAM" id="MobiDB-lite"/>
    </source>
</evidence>
<dbReference type="GO" id="GO:0046579">
    <property type="term" value="P:positive regulation of Ras protein signal transduction"/>
    <property type="evidence" value="ECO:0007669"/>
    <property type="project" value="TreeGrafter"/>
</dbReference>
<dbReference type="GO" id="GO:1904515">
    <property type="term" value="P:positive regulation of TORC2 signaling"/>
    <property type="evidence" value="ECO:0007669"/>
    <property type="project" value="TreeGrafter"/>
</dbReference>
<dbReference type="InterPro" id="IPR037474">
    <property type="entry name" value="ScaA"/>
</dbReference>
<feature type="compositionally biased region" description="Polar residues" evidence="1">
    <location>
        <begin position="193"/>
        <end position="207"/>
    </location>
</feature>
<feature type="compositionally biased region" description="Basic residues" evidence="1">
    <location>
        <begin position="27"/>
        <end position="37"/>
    </location>
</feature>
<feature type="compositionally biased region" description="Polar residues" evidence="1">
    <location>
        <begin position="1"/>
        <end position="25"/>
    </location>
</feature>
<feature type="region of interest" description="Disordered" evidence="1">
    <location>
        <begin position="161"/>
        <end position="207"/>
    </location>
</feature>